<name>A0A917VZ13_9BACL</name>
<comment type="caution">
    <text evidence="2">The sequence shown here is derived from an EMBL/GenBank/DDBJ whole genome shotgun (WGS) entry which is preliminary data.</text>
</comment>
<proteinExistence type="predicted"/>
<evidence type="ECO:0000313" key="3">
    <source>
        <dbReference type="Proteomes" id="UP000654670"/>
    </source>
</evidence>
<dbReference type="InterPro" id="IPR029491">
    <property type="entry name" value="Helicase_HTH"/>
</dbReference>
<feature type="domain" description="Helicase Helix-turn-helix" evidence="1">
    <location>
        <begin position="257"/>
        <end position="344"/>
    </location>
</feature>
<protein>
    <recommendedName>
        <fullName evidence="1">Helicase Helix-turn-helix domain-containing protein</fullName>
    </recommendedName>
</protein>
<dbReference type="Pfam" id="PF14493">
    <property type="entry name" value="HTH_40"/>
    <property type="match status" value="1"/>
</dbReference>
<evidence type="ECO:0000259" key="1">
    <source>
        <dbReference type="Pfam" id="PF14493"/>
    </source>
</evidence>
<dbReference type="AlphaFoldDB" id="A0A917VZ13"/>
<sequence length="366" mass="41779">MSYRYYLFLYLIRQFNGERTLSGIFHLLKGKKSAQTIQDSFLFHAEPFFHSIDSMDRRIFNRLTEESRQKEWISPKEGSQDKYVLTSDGHKVLTRLEKTCSFPGGLLFTETVNSETDFWLKLQLAVQTLSELTHRQSAFLPVTRQGAVTESVRRFLKNSALDRCMLAKRVFEELHGFLSGIPKDEADMLVGQMTGFGMAGLTINQLSDCLRRDAFECQLLFKSALRRLLHRMSESPGYFPNLCRLQDARRGTLSATAGQTFRYLKEGMPVKMIAAKRKLSSGTIEDHIVEIALKVPGFSTARYLPEPVNRLIHEAISLTKTRQLKPIKELLHDRASYFQIRLALAQDAAKWGEDAGGKGKTRTNEK</sequence>
<accession>A0A917VZ13</accession>
<organism evidence="2 3">
    <name type="scientific">Sporolactobacillus putidus</name>
    <dbReference type="NCBI Taxonomy" id="492735"/>
    <lineage>
        <taxon>Bacteria</taxon>
        <taxon>Bacillati</taxon>
        <taxon>Bacillota</taxon>
        <taxon>Bacilli</taxon>
        <taxon>Bacillales</taxon>
        <taxon>Sporolactobacillaceae</taxon>
        <taxon>Sporolactobacillus</taxon>
    </lineage>
</organism>
<keyword evidence="3" id="KW-1185">Reference proteome</keyword>
<reference evidence="2" key="1">
    <citation type="journal article" date="2014" name="Int. J. Syst. Evol. Microbiol.">
        <title>Complete genome sequence of Corynebacterium casei LMG S-19264T (=DSM 44701T), isolated from a smear-ripened cheese.</title>
        <authorList>
            <consortium name="US DOE Joint Genome Institute (JGI-PGF)"/>
            <person name="Walter F."/>
            <person name="Albersmeier A."/>
            <person name="Kalinowski J."/>
            <person name="Ruckert C."/>
        </authorList>
    </citation>
    <scope>NUCLEOTIDE SEQUENCE</scope>
    <source>
        <strain evidence="2">JCM 15325</strain>
    </source>
</reference>
<dbReference type="EMBL" id="BMOK01000003">
    <property type="protein sequence ID" value="GGL46884.1"/>
    <property type="molecule type" value="Genomic_DNA"/>
</dbReference>
<dbReference type="RefSeq" id="WP_188801873.1">
    <property type="nucleotide sequence ID" value="NZ_BMOK01000003.1"/>
</dbReference>
<dbReference type="Proteomes" id="UP000654670">
    <property type="component" value="Unassembled WGS sequence"/>
</dbReference>
<reference evidence="2" key="2">
    <citation type="submission" date="2020-09" db="EMBL/GenBank/DDBJ databases">
        <authorList>
            <person name="Sun Q."/>
            <person name="Ohkuma M."/>
        </authorList>
    </citation>
    <scope>NUCLEOTIDE SEQUENCE</scope>
    <source>
        <strain evidence="2">JCM 15325</strain>
    </source>
</reference>
<evidence type="ECO:0000313" key="2">
    <source>
        <dbReference type="EMBL" id="GGL46884.1"/>
    </source>
</evidence>
<gene>
    <name evidence="2" type="ORF">GCM10007968_08750</name>
</gene>
<dbReference type="PIRSF" id="PIRSF021350">
    <property type="entry name" value="UCP021350"/>
    <property type="match status" value="1"/>
</dbReference>
<dbReference type="InterPro" id="IPR008308">
    <property type="entry name" value="YpbB-like"/>
</dbReference>